<evidence type="ECO:0000256" key="3">
    <source>
        <dbReference type="ARBA" id="ARBA00022475"/>
    </source>
</evidence>
<evidence type="ECO:0000256" key="1">
    <source>
        <dbReference type="ARBA" id="ARBA00004651"/>
    </source>
</evidence>
<dbReference type="GO" id="GO:0019236">
    <property type="term" value="P:response to pheromone"/>
    <property type="evidence" value="ECO:0007669"/>
    <property type="project" value="UniProtKB-KW"/>
</dbReference>
<dbReference type="Proteomes" id="UP000515203">
    <property type="component" value="Unplaced"/>
</dbReference>
<evidence type="ECO:0000256" key="9">
    <source>
        <dbReference type="ARBA" id="ARBA00023170"/>
    </source>
</evidence>
<feature type="transmembrane region" description="Helical" evidence="11">
    <location>
        <begin position="6"/>
        <end position="33"/>
    </location>
</feature>
<evidence type="ECO:0000313" key="12">
    <source>
        <dbReference type="Proteomes" id="UP000515203"/>
    </source>
</evidence>
<dbReference type="RefSeq" id="XP_023560675.1">
    <property type="nucleotide sequence ID" value="XM_023704907.1"/>
</dbReference>
<name>A0A6P6DKX4_OCTDE</name>
<dbReference type="PANTHER" id="PTHR24062">
    <property type="entry name" value="VOMERONASAL TYPE-1 RECEPTOR"/>
    <property type="match status" value="1"/>
</dbReference>
<dbReference type="InterPro" id="IPR004072">
    <property type="entry name" value="Vmron_rcpt_1"/>
</dbReference>
<keyword evidence="12" id="KW-1185">Reference proteome</keyword>
<evidence type="ECO:0000256" key="8">
    <source>
        <dbReference type="ARBA" id="ARBA00023136"/>
    </source>
</evidence>
<dbReference type="OrthoDB" id="9606139at2759"/>
<evidence type="ECO:0000256" key="7">
    <source>
        <dbReference type="ARBA" id="ARBA00023040"/>
    </source>
</evidence>
<evidence type="ECO:0000256" key="11">
    <source>
        <dbReference type="RuleBase" id="RU364061"/>
    </source>
</evidence>
<dbReference type="Gene3D" id="1.20.1070.10">
    <property type="entry name" value="Rhodopsin 7-helix transmembrane proteins"/>
    <property type="match status" value="2"/>
</dbReference>
<sequence length="292" mass="32974">MAHWNVYIVIIFLVQIFIGTLGNLSFLGKYLYIFFPGYKTKSIDLIIMHLIMANLLVILSRGIPETMAAYGSEDFLSDFGCKLVFYLNRVGRGVAFGSTCLLSVFQAITISPSNSRWAELKVKLPKYKHLHCPLLGPAPDPRTTRGVYAGHAVLSTITDVFCIGLMLLSCGSMVFILFMHKRRVQHMHRTSNSFRSSPETRATCSILILVSLFVFFYFMSCIMQIYVTFFSHPRILLFTLDAFLSACFSTVCPFVFMISGHYTSGISCVWSARNRVISLQKKHACAAWFPLC</sequence>
<comment type="similarity">
    <text evidence="2 11">Belongs to the G-protein coupled receptor 1 family.</text>
</comment>
<feature type="transmembrane region" description="Helical" evidence="11">
    <location>
        <begin position="200"/>
        <end position="229"/>
    </location>
</feature>
<keyword evidence="5 11" id="KW-0812">Transmembrane</keyword>
<dbReference type="AlphaFoldDB" id="A0A6P6DKX4"/>
<dbReference type="SUPFAM" id="SSF81321">
    <property type="entry name" value="Family A G protein-coupled receptor-like"/>
    <property type="match status" value="1"/>
</dbReference>
<proteinExistence type="inferred from homology"/>
<gene>
    <name evidence="13" type="primary">LOC105744015</name>
</gene>
<keyword evidence="9 11" id="KW-0675">Receptor</keyword>
<keyword evidence="3 11" id="KW-1003">Cell membrane</keyword>
<dbReference type="GO" id="GO:0016503">
    <property type="term" value="F:pheromone receptor activity"/>
    <property type="evidence" value="ECO:0007669"/>
    <property type="project" value="InterPro"/>
</dbReference>
<evidence type="ECO:0000256" key="6">
    <source>
        <dbReference type="ARBA" id="ARBA00022989"/>
    </source>
</evidence>
<keyword evidence="6 11" id="KW-1133">Transmembrane helix</keyword>
<feature type="transmembrane region" description="Helical" evidence="11">
    <location>
        <begin position="152"/>
        <end position="179"/>
    </location>
</feature>
<organism evidence="12 13">
    <name type="scientific">Octodon degus</name>
    <name type="common">Degu</name>
    <name type="synonym">Sciurus degus</name>
    <dbReference type="NCBI Taxonomy" id="10160"/>
    <lineage>
        <taxon>Eukaryota</taxon>
        <taxon>Metazoa</taxon>
        <taxon>Chordata</taxon>
        <taxon>Craniata</taxon>
        <taxon>Vertebrata</taxon>
        <taxon>Euteleostomi</taxon>
        <taxon>Mammalia</taxon>
        <taxon>Eutheria</taxon>
        <taxon>Euarchontoglires</taxon>
        <taxon>Glires</taxon>
        <taxon>Rodentia</taxon>
        <taxon>Hystricomorpha</taxon>
        <taxon>Octodontidae</taxon>
        <taxon>Octodon</taxon>
    </lineage>
</organism>
<reference evidence="13" key="1">
    <citation type="submission" date="2025-08" db="UniProtKB">
        <authorList>
            <consortium name="RefSeq"/>
        </authorList>
    </citation>
    <scope>IDENTIFICATION</scope>
</reference>
<accession>A0A6P6DKX4</accession>
<evidence type="ECO:0000256" key="10">
    <source>
        <dbReference type="ARBA" id="ARBA00023224"/>
    </source>
</evidence>
<evidence type="ECO:0000313" key="13">
    <source>
        <dbReference type="RefSeq" id="XP_023560675.1"/>
    </source>
</evidence>
<evidence type="ECO:0000256" key="5">
    <source>
        <dbReference type="ARBA" id="ARBA00022692"/>
    </source>
</evidence>
<keyword evidence="8 11" id="KW-0472">Membrane</keyword>
<dbReference type="InParanoid" id="A0A6P6DKX4"/>
<evidence type="ECO:0000256" key="4">
    <source>
        <dbReference type="ARBA" id="ARBA00022507"/>
    </source>
</evidence>
<comment type="subcellular location">
    <subcellularLocation>
        <location evidence="1 11">Cell membrane</location>
        <topology evidence="1 11">Multi-pass membrane protein</topology>
    </subcellularLocation>
</comment>
<feature type="transmembrane region" description="Helical" evidence="11">
    <location>
        <begin position="235"/>
        <end position="256"/>
    </location>
</feature>
<protein>
    <recommendedName>
        <fullName evidence="11">Vomeronasal type-1 receptor</fullName>
    </recommendedName>
</protein>
<feature type="transmembrane region" description="Helical" evidence="11">
    <location>
        <begin position="45"/>
        <end position="63"/>
    </location>
</feature>
<keyword evidence="4 11" id="KW-0589">Pheromone response</keyword>
<dbReference type="Pfam" id="PF03402">
    <property type="entry name" value="V1R"/>
    <property type="match status" value="2"/>
</dbReference>
<keyword evidence="7 11" id="KW-0297">G-protein coupled receptor</keyword>
<dbReference type="GeneID" id="105744015"/>
<keyword evidence="10 11" id="KW-0807">Transducer</keyword>
<dbReference type="GO" id="GO:0005886">
    <property type="term" value="C:plasma membrane"/>
    <property type="evidence" value="ECO:0007669"/>
    <property type="project" value="UniProtKB-SubCell"/>
</dbReference>
<evidence type="ECO:0000256" key="2">
    <source>
        <dbReference type="ARBA" id="ARBA00010663"/>
    </source>
</evidence>